<feature type="compositionally biased region" description="Polar residues" evidence="1">
    <location>
        <begin position="58"/>
        <end position="71"/>
    </location>
</feature>
<comment type="caution">
    <text evidence="2">The sequence shown here is derived from an EMBL/GenBank/DDBJ whole genome shotgun (WGS) entry which is preliminary data.</text>
</comment>
<reference evidence="2 3" key="1">
    <citation type="journal article" date="2023" name="Plants (Basel)">
        <title>Bridging the Gap: Combining Genomics and Transcriptomics Approaches to Understand Stylosanthes scabra, an Orphan Legume from the Brazilian Caatinga.</title>
        <authorList>
            <person name="Ferreira-Neto J.R.C."/>
            <person name="da Silva M.D."/>
            <person name="Binneck E."/>
            <person name="de Melo N.F."/>
            <person name="da Silva R.H."/>
            <person name="de Melo A.L.T.M."/>
            <person name="Pandolfi V."/>
            <person name="Bustamante F.O."/>
            <person name="Brasileiro-Vidal A.C."/>
            <person name="Benko-Iseppon A.M."/>
        </authorList>
    </citation>
    <scope>NUCLEOTIDE SEQUENCE [LARGE SCALE GENOMIC DNA]</scope>
    <source>
        <tissue evidence="2">Leaves</tissue>
    </source>
</reference>
<feature type="region of interest" description="Disordered" evidence="1">
    <location>
        <begin position="1"/>
        <end position="119"/>
    </location>
</feature>
<feature type="compositionally biased region" description="Low complexity" evidence="1">
    <location>
        <begin position="85"/>
        <end position="96"/>
    </location>
</feature>
<accession>A0ABU6W373</accession>
<proteinExistence type="predicted"/>
<gene>
    <name evidence="2" type="ORF">PIB30_107959</name>
</gene>
<evidence type="ECO:0000313" key="3">
    <source>
        <dbReference type="Proteomes" id="UP001341840"/>
    </source>
</evidence>
<organism evidence="2 3">
    <name type="scientific">Stylosanthes scabra</name>
    <dbReference type="NCBI Taxonomy" id="79078"/>
    <lineage>
        <taxon>Eukaryota</taxon>
        <taxon>Viridiplantae</taxon>
        <taxon>Streptophyta</taxon>
        <taxon>Embryophyta</taxon>
        <taxon>Tracheophyta</taxon>
        <taxon>Spermatophyta</taxon>
        <taxon>Magnoliopsida</taxon>
        <taxon>eudicotyledons</taxon>
        <taxon>Gunneridae</taxon>
        <taxon>Pentapetalae</taxon>
        <taxon>rosids</taxon>
        <taxon>fabids</taxon>
        <taxon>Fabales</taxon>
        <taxon>Fabaceae</taxon>
        <taxon>Papilionoideae</taxon>
        <taxon>50 kb inversion clade</taxon>
        <taxon>dalbergioids sensu lato</taxon>
        <taxon>Dalbergieae</taxon>
        <taxon>Pterocarpus clade</taxon>
        <taxon>Stylosanthes</taxon>
    </lineage>
</organism>
<protein>
    <submittedName>
        <fullName evidence="2">Uncharacterized protein</fullName>
    </submittedName>
</protein>
<feature type="compositionally biased region" description="Polar residues" evidence="1">
    <location>
        <begin position="14"/>
        <end position="34"/>
    </location>
</feature>
<dbReference type="Proteomes" id="UP001341840">
    <property type="component" value="Unassembled WGS sequence"/>
</dbReference>
<feature type="compositionally biased region" description="Low complexity" evidence="1">
    <location>
        <begin position="39"/>
        <end position="53"/>
    </location>
</feature>
<evidence type="ECO:0000256" key="1">
    <source>
        <dbReference type="SAM" id="MobiDB-lite"/>
    </source>
</evidence>
<keyword evidence="3" id="KW-1185">Reference proteome</keyword>
<name>A0ABU6W373_9FABA</name>
<evidence type="ECO:0000313" key="2">
    <source>
        <dbReference type="EMBL" id="MED6178473.1"/>
    </source>
</evidence>
<sequence>KCAFAKSAKPKLTQPETVKSNDLKPNSTKPTSIKPNPAKPKSVQPKSSQPSNKFGKKPNSNKLQTRSATRVSQRKGNKVVQAPIAGDDGSSGSDSYDSAEDEMYAPKADEVYSEDDDEDDLIVTQARKKDWKRKQGAGINLKKAREEIMLEDDGLVVDSDSDVDLGRCLGITQTQLGMMLQMKHMMYIPMEMIHGSHLR</sequence>
<feature type="non-terminal residue" evidence="2">
    <location>
        <position position="1"/>
    </location>
</feature>
<dbReference type="EMBL" id="JASCZI010155853">
    <property type="protein sequence ID" value="MED6178473.1"/>
    <property type="molecule type" value="Genomic_DNA"/>
</dbReference>